<dbReference type="EMBL" id="JABWCS010000205">
    <property type="protein sequence ID" value="NUU60977.1"/>
    <property type="molecule type" value="Genomic_DNA"/>
</dbReference>
<evidence type="ECO:0000256" key="1">
    <source>
        <dbReference type="SAM" id="SignalP"/>
    </source>
</evidence>
<protein>
    <recommendedName>
        <fullName evidence="4">DUF4367 domain-containing protein</fullName>
    </recommendedName>
</protein>
<evidence type="ECO:0000313" key="2">
    <source>
        <dbReference type="EMBL" id="NUU60977.1"/>
    </source>
</evidence>
<reference evidence="2" key="1">
    <citation type="submission" date="2020-06" db="EMBL/GenBank/DDBJ databases">
        <title>Paenibacillus sp. nov., isolated from soil.</title>
        <authorList>
            <person name="Seo Y.L."/>
        </authorList>
    </citation>
    <scope>NUCLEOTIDE SEQUENCE [LARGE SCALE GENOMIC DNA]</scope>
    <source>
        <strain evidence="2">JW14</strain>
    </source>
</reference>
<dbReference type="RefSeq" id="WP_175371528.1">
    <property type="nucleotide sequence ID" value="NZ_JABWCS010000205.1"/>
</dbReference>
<keyword evidence="3" id="KW-1185">Reference proteome</keyword>
<comment type="caution">
    <text evidence="2">The sequence shown here is derived from an EMBL/GenBank/DDBJ whole genome shotgun (WGS) entry which is preliminary data.</text>
</comment>
<dbReference type="AlphaFoldDB" id="A0A850EN66"/>
<feature type="signal peptide" evidence="1">
    <location>
        <begin position="1"/>
        <end position="26"/>
    </location>
</feature>
<gene>
    <name evidence="2" type="ORF">HPT30_11520</name>
</gene>
<accession>A0A850EN66</accession>
<proteinExistence type="predicted"/>
<keyword evidence="1" id="KW-0732">Signal</keyword>
<organism evidence="2 3">
    <name type="scientific">Paenibacillus agri</name>
    <dbReference type="NCBI Taxonomy" id="2744309"/>
    <lineage>
        <taxon>Bacteria</taxon>
        <taxon>Bacillati</taxon>
        <taxon>Bacillota</taxon>
        <taxon>Bacilli</taxon>
        <taxon>Bacillales</taxon>
        <taxon>Paenibacillaceae</taxon>
        <taxon>Paenibacillus</taxon>
    </lineage>
</organism>
<dbReference type="Proteomes" id="UP000564806">
    <property type="component" value="Unassembled WGS sequence"/>
</dbReference>
<name>A0A850EN66_9BACL</name>
<evidence type="ECO:0008006" key="4">
    <source>
        <dbReference type="Google" id="ProtNLM"/>
    </source>
</evidence>
<feature type="chain" id="PRO_5038669394" description="DUF4367 domain-containing protein" evidence="1">
    <location>
        <begin position="27"/>
        <end position="402"/>
    </location>
</feature>
<evidence type="ECO:0000313" key="3">
    <source>
        <dbReference type="Proteomes" id="UP000564806"/>
    </source>
</evidence>
<sequence length="402" mass="44400">MIQTFKKGSYRIFIATVLFTTTLSVAVSLPSASGSSLSVAGVNTPIKSNDKLIPEPEFINYNRLDRVVKQAGFTFEVPSVLPPGFYFNEGTLVKSKGSAAFDRVALTFKANSGKYQQQQFVLEAGKFKGAENMTDTIKENIKELYGSSKFEIEEKDLTIKGLNFHRINVTIQGVVKDSSYLWERGGVSYRLNSRTVALLEQELAVLIASLKLPDDKMKSTYINKDLLAVDVVDGEDLKLAASAIGFTPKLPLKVSDYKLNGALVTKKLNFSAPRNAKDALTRVLVSSYENPVSYDGKNPQWFKLLQIKDDGQYATFKANKQVVFYEAPGEQNKVSASLVTIAGKEVLRTAPYPVAMFGTEAVAYFWVDSGVCYQAVFKKDQVKDPQTVVAALIKTPPVQFKK</sequence>